<reference evidence="2" key="1">
    <citation type="submission" date="2016-11" db="UniProtKB">
        <authorList>
            <consortium name="WormBaseParasite"/>
        </authorList>
    </citation>
    <scope>IDENTIFICATION</scope>
</reference>
<proteinExistence type="predicted"/>
<dbReference type="Proteomes" id="UP000095283">
    <property type="component" value="Unplaced"/>
</dbReference>
<evidence type="ECO:0000313" key="2">
    <source>
        <dbReference type="WBParaSite" id="Hba_08475"/>
    </source>
</evidence>
<evidence type="ECO:0000313" key="1">
    <source>
        <dbReference type="Proteomes" id="UP000095283"/>
    </source>
</evidence>
<organism evidence="1 2">
    <name type="scientific">Heterorhabditis bacteriophora</name>
    <name type="common">Entomopathogenic nematode worm</name>
    <dbReference type="NCBI Taxonomy" id="37862"/>
    <lineage>
        <taxon>Eukaryota</taxon>
        <taxon>Metazoa</taxon>
        <taxon>Ecdysozoa</taxon>
        <taxon>Nematoda</taxon>
        <taxon>Chromadorea</taxon>
        <taxon>Rhabditida</taxon>
        <taxon>Rhabditina</taxon>
        <taxon>Rhabditomorpha</taxon>
        <taxon>Strongyloidea</taxon>
        <taxon>Heterorhabditidae</taxon>
        <taxon>Heterorhabditis</taxon>
    </lineage>
</organism>
<dbReference type="WBParaSite" id="Hba_08475">
    <property type="protein sequence ID" value="Hba_08475"/>
    <property type="gene ID" value="Hba_08475"/>
</dbReference>
<dbReference type="AlphaFoldDB" id="A0A1I7WTH0"/>
<protein>
    <submittedName>
        <fullName evidence="2">Gamma-secretase subunit PEN-2</fullName>
    </submittedName>
</protein>
<name>A0A1I7WTH0_HETBA</name>
<sequence>MDKIRAFWITCQICPHYVFLPAMWFGILTISGFTECPLSKDVKKSYYVT</sequence>
<keyword evidence="1" id="KW-1185">Reference proteome</keyword>
<accession>A0A1I7WTH0</accession>